<name>A0AAD9DA27_9STRA</name>
<feature type="compositionally biased region" description="Basic and acidic residues" evidence="1">
    <location>
        <begin position="157"/>
        <end position="167"/>
    </location>
</feature>
<dbReference type="Gene3D" id="1.25.40.20">
    <property type="entry name" value="Ankyrin repeat-containing domain"/>
    <property type="match status" value="1"/>
</dbReference>
<feature type="compositionally biased region" description="Basic residues" evidence="1">
    <location>
        <begin position="146"/>
        <end position="156"/>
    </location>
</feature>
<feature type="compositionally biased region" description="Low complexity" evidence="1">
    <location>
        <begin position="277"/>
        <end position="286"/>
    </location>
</feature>
<protein>
    <recommendedName>
        <fullName evidence="2">PCIF1 WW domain-containing protein</fullName>
    </recommendedName>
</protein>
<feature type="compositionally biased region" description="Low complexity" evidence="1">
    <location>
        <begin position="386"/>
        <end position="396"/>
    </location>
</feature>
<reference evidence="3" key="1">
    <citation type="submission" date="2023-06" db="EMBL/GenBank/DDBJ databases">
        <title>Survivors Of The Sea: Transcriptome response of Skeletonema marinoi to long-term dormancy.</title>
        <authorList>
            <person name="Pinder M.I.M."/>
            <person name="Kourtchenko O."/>
            <person name="Robertson E.K."/>
            <person name="Larsson T."/>
            <person name="Maumus F."/>
            <person name="Osuna-Cruz C.M."/>
            <person name="Vancaester E."/>
            <person name="Stenow R."/>
            <person name="Vandepoele K."/>
            <person name="Ploug H."/>
            <person name="Bruchert V."/>
            <person name="Godhe A."/>
            <person name="Topel M."/>
        </authorList>
    </citation>
    <scope>NUCLEOTIDE SEQUENCE</scope>
    <source>
        <strain evidence="3">R05AC</strain>
    </source>
</reference>
<evidence type="ECO:0000313" key="4">
    <source>
        <dbReference type="Proteomes" id="UP001224775"/>
    </source>
</evidence>
<evidence type="ECO:0000256" key="1">
    <source>
        <dbReference type="SAM" id="MobiDB-lite"/>
    </source>
</evidence>
<accession>A0AAD9DA27</accession>
<feature type="compositionally biased region" description="Basic and acidic residues" evidence="1">
    <location>
        <begin position="424"/>
        <end position="436"/>
    </location>
</feature>
<feature type="compositionally biased region" description="Polar residues" evidence="1">
    <location>
        <begin position="513"/>
        <end position="533"/>
    </location>
</feature>
<evidence type="ECO:0000313" key="3">
    <source>
        <dbReference type="EMBL" id="KAK1739692.1"/>
    </source>
</evidence>
<organism evidence="3 4">
    <name type="scientific">Skeletonema marinoi</name>
    <dbReference type="NCBI Taxonomy" id="267567"/>
    <lineage>
        <taxon>Eukaryota</taxon>
        <taxon>Sar</taxon>
        <taxon>Stramenopiles</taxon>
        <taxon>Ochrophyta</taxon>
        <taxon>Bacillariophyta</taxon>
        <taxon>Coscinodiscophyceae</taxon>
        <taxon>Thalassiosirophycidae</taxon>
        <taxon>Thalassiosirales</taxon>
        <taxon>Skeletonemataceae</taxon>
        <taxon>Skeletonema</taxon>
        <taxon>Skeletonema marinoi-dohrnii complex</taxon>
    </lineage>
</organism>
<dbReference type="AlphaFoldDB" id="A0AAD9DA27"/>
<dbReference type="EMBL" id="JATAAI010000017">
    <property type="protein sequence ID" value="KAK1739692.1"/>
    <property type="molecule type" value="Genomic_DNA"/>
</dbReference>
<dbReference type="SUPFAM" id="SSF48403">
    <property type="entry name" value="Ankyrin repeat"/>
    <property type="match status" value="1"/>
</dbReference>
<dbReference type="InterPro" id="IPR036770">
    <property type="entry name" value="Ankyrin_rpt-contain_sf"/>
</dbReference>
<comment type="caution">
    <text evidence="3">The sequence shown here is derived from an EMBL/GenBank/DDBJ whole genome shotgun (WGS) entry which is preliminary data.</text>
</comment>
<feature type="compositionally biased region" description="Polar residues" evidence="1">
    <location>
        <begin position="466"/>
        <end position="490"/>
    </location>
</feature>
<feature type="compositionally biased region" description="Basic and acidic residues" evidence="1">
    <location>
        <begin position="452"/>
        <end position="465"/>
    </location>
</feature>
<evidence type="ECO:0000259" key="2">
    <source>
        <dbReference type="Pfam" id="PF12237"/>
    </source>
</evidence>
<feature type="domain" description="PCIF1 WW" evidence="2">
    <location>
        <begin position="737"/>
        <end position="873"/>
    </location>
</feature>
<dbReference type="InterPro" id="IPR022035">
    <property type="entry name" value="PCIF1_WW"/>
</dbReference>
<gene>
    <name evidence="3" type="ORF">QTG54_009451</name>
</gene>
<dbReference type="Proteomes" id="UP001224775">
    <property type="component" value="Unassembled WGS sequence"/>
</dbReference>
<feature type="compositionally biased region" description="Basic and acidic residues" evidence="1">
    <location>
        <begin position="197"/>
        <end position="212"/>
    </location>
</feature>
<feature type="compositionally biased region" description="Polar residues" evidence="1">
    <location>
        <begin position="437"/>
        <end position="451"/>
    </location>
</feature>
<feature type="compositionally biased region" description="Basic and acidic residues" evidence="1">
    <location>
        <begin position="254"/>
        <end position="263"/>
    </location>
</feature>
<feature type="region of interest" description="Disordered" evidence="1">
    <location>
        <begin position="101"/>
        <end position="490"/>
    </location>
</feature>
<sequence length="1088" mass="117734">MRKKPFPTEEDDPTLSALLQAATKGLPDTCILLLRHGADHTVTTKKGDTALAILVEQDMIDAAVEMVTDYNASIPRCSRDRKKVQRARLLINLRLKQHKREGTGPYADDDFSDGGESDDAEESGSAVALHDAAIPQTTNETLVAPKSKKKKGKKSIAKAEEDARAAEEALLLELEAEENAKSETSKSSKKKKKKKDRERQLKAEKAKEEEIQKAAAAAAAAEKAAKAKEEAAAKAKKERVIELTSASQPIASKSEPKSKKKDSSSTAKKSNRNKEVSLPTPSSLPTQSKKQADAKLNLKWAEGKDGKSKKAGESLVAKSETAKKSIATSKKTITPKKIPGDNPIPKIPGDNPLPKRIPGDNPIQPKKIPGDNPKVPMQQSRVISTPKPVAKAAATPKNKRGWESKASTPSAGAGQNGQQVAKGRAKDNSSNKETRKGGQSSKSPSVTPDSLNESKVKVRSDESTHSTENSTTDSLPVTPNPTQRSNTQTRVSVDEELASMANDVLGFLDFGSQPRQSSSDAESNSVRSDSYHGTSGFDAQTPPPNLNTTATFVTSPPAIPPLVSSISVELPPVSVFRLEKLHELFRQCSDARSSPNNHPLSVIDERTLRTVLYRWIIRASHGSDSFLDPVIPSWEDEAYLKEYLQRQFISESRRAVDDTRYNVNVPSIEVLRDAGASMSELCLSLAKEVVEFRSKCEQQVPPNWTDSNINVAGMEDGNNVVIDWSGKSRLSIPLSLFNSLVRRHVGQQNRLMSAVFSAVRRHEIIAAIADQTEMVCHLPPQSVDFLSKGLNASLETFSDSVSVRGNNYFCAMFPDVDAAFGGLSRLEKTVGVLTSVIVVAPPENNASSQCCRTIVDMVESHANVPLSFGVVLSSDCFVNATRTLSADHLRALDPRLCGDQNGFISFIEVIPAGSCNFSKSSSMFLLIQNEAGKRHFPLNTSSIEVIRRSLRSDVSMSSNNVSAMPSLHGAMQNEPVYDASAYSPRSPVAPQPQFASVSQEMAFPSNPWESAPASGRRGGGHRGRLFELVDGEEGEDDQGMSTVLPGMLNNLNMDMFGGSTNSGDDIDIEAISLMGIGMNANLGERFSK</sequence>
<proteinExistence type="predicted"/>
<dbReference type="Pfam" id="PF12237">
    <property type="entry name" value="PCIF1_WW"/>
    <property type="match status" value="1"/>
</dbReference>
<feature type="compositionally biased region" description="Basic and acidic residues" evidence="1">
    <location>
        <begin position="223"/>
        <end position="241"/>
    </location>
</feature>
<feature type="compositionally biased region" description="Low complexity" evidence="1">
    <location>
        <begin position="213"/>
        <end position="222"/>
    </location>
</feature>
<feature type="compositionally biased region" description="Basic and acidic residues" evidence="1">
    <location>
        <begin position="301"/>
        <end position="312"/>
    </location>
</feature>
<feature type="compositionally biased region" description="Low complexity" evidence="1">
    <location>
        <begin position="324"/>
        <end position="337"/>
    </location>
</feature>
<feature type="region of interest" description="Disordered" evidence="1">
    <location>
        <begin position="508"/>
        <end position="549"/>
    </location>
</feature>
<keyword evidence="4" id="KW-1185">Reference proteome</keyword>
<feature type="compositionally biased region" description="Acidic residues" evidence="1">
    <location>
        <begin position="107"/>
        <end position="122"/>
    </location>
</feature>
<feature type="compositionally biased region" description="Basic residues" evidence="1">
    <location>
        <begin position="187"/>
        <end position="196"/>
    </location>
</feature>